<feature type="region of interest" description="Disordered" evidence="8">
    <location>
        <begin position="1"/>
        <end position="36"/>
    </location>
</feature>
<proteinExistence type="inferred from homology"/>
<dbReference type="RefSeq" id="XP_056046091.1">
    <property type="nucleotide sequence ID" value="XM_056185575.1"/>
</dbReference>
<dbReference type="GO" id="GO:0032040">
    <property type="term" value="C:small-subunit processome"/>
    <property type="evidence" value="ECO:0007669"/>
    <property type="project" value="InterPro"/>
</dbReference>
<evidence type="ECO:0000313" key="9">
    <source>
        <dbReference type="EMBL" id="KAJ8102641.1"/>
    </source>
</evidence>
<feature type="compositionally biased region" description="Polar residues" evidence="8">
    <location>
        <begin position="16"/>
        <end position="25"/>
    </location>
</feature>
<feature type="region of interest" description="Disordered" evidence="8">
    <location>
        <begin position="253"/>
        <end position="404"/>
    </location>
</feature>
<dbReference type="AlphaFoldDB" id="A0AAD7VV59"/>
<evidence type="ECO:0000256" key="8">
    <source>
        <dbReference type="SAM" id="MobiDB-lite"/>
    </source>
</evidence>
<dbReference type="PANTHER" id="PTHR23183">
    <property type="entry name" value="NOP14"/>
    <property type="match status" value="1"/>
</dbReference>
<keyword evidence="5" id="KW-0539">Nucleus</keyword>
<dbReference type="PANTHER" id="PTHR23183:SF0">
    <property type="entry name" value="NUCLEOLAR PROTEIN 14"/>
    <property type="match status" value="1"/>
</dbReference>
<dbReference type="GO" id="GO:0030692">
    <property type="term" value="C:Noc4p-Nop14p complex"/>
    <property type="evidence" value="ECO:0007669"/>
    <property type="project" value="TreeGrafter"/>
</dbReference>
<comment type="subcellular location">
    <subcellularLocation>
        <location evidence="1">Nucleus</location>
        <location evidence="1">Nucleolus</location>
    </subcellularLocation>
</comment>
<accession>A0AAD7VV59</accession>
<comment type="function">
    <text evidence="6">Involved in nucleolar processing of pre-18S ribosomal RNA. Has a role in the nuclear export of 40S pre-ribosomal subunit to the cytoplasm.</text>
</comment>
<protein>
    <submittedName>
        <fullName evidence="9">Nucleolar protein 14</fullName>
    </submittedName>
</protein>
<keyword evidence="4" id="KW-0698">rRNA processing</keyword>
<comment type="caution">
    <text evidence="9">The sequence shown here is derived from an EMBL/GenBank/DDBJ whole genome shotgun (WGS) entry which is preliminary data.</text>
</comment>
<organism evidence="9 10">
    <name type="scientific">Lipomyces tetrasporus</name>
    <dbReference type="NCBI Taxonomy" id="54092"/>
    <lineage>
        <taxon>Eukaryota</taxon>
        <taxon>Fungi</taxon>
        <taxon>Dikarya</taxon>
        <taxon>Ascomycota</taxon>
        <taxon>Saccharomycotina</taxon>
        <taxon>Lipomycetes</taxon>
        <taxon>Lipomycetales</taxon>
        <taxon>Lipomycetaceae</taxon>
        <taxon>Lipomyces</taxon>
    </lineage>
</organism>
<evidence type="ECO:0000256" key="2">
    <source>
        <dbReference type="ARBA" id="ARBA00007466"/>
    </source>
</evidence>
<evidence type="ECO:0000256" key="3">
    <source>
        <dbReference type="ARBA" id="ARBA00022517"/>
    </source>
</evidence>
<keyword evidence="10" id="KW-1185">Reference proteome</keyword>
<dbReference type="EMBL" id="JARPMG010000002">
    <property type="protein sequence ID" value="KAJ8102641.1"/>
    <property type="molecule type" value="Genomic_DNA"/>
</dbReference>
<feature type="compositionally biased region" description="Basic and acidic residues" evidence="8">
    <location>
        <begin position="266"/>
        <end position="324"/>
    </location>
</feature>
<evidence type="ECO:0000256" key="4">
    <source>
        <dbReference type="ARBA" id="ARBA00022552"/>
    </source>
</evidence>
<sequence>MGKSQLKQLKERLKTSGFTGQTNVKKNPKRVPAATRADKDELLMSIRAEFNPFEIKTTRQKHGDILGRKVQGAVGKPGLSKQIGEENRRRTLKKELERKNKVGSVIDRRFGENDPTMTPEERMLERFTRERLARSSRSSVLFNLEDDDMYEADTLTHYGQSLSLDQDDFGANNQFSDNDDDSGLKRSTSDPDSTGDRSDIEGPERKKSKNEVMKEIIAKSKMYKHERQKAKDEDLEEIENLDSEVNDLRALLFKSPASASTQPDSMRSDADRDTEYDEHVREMAFDRRAKPSDRTKTEEEIAEENAEKLKELEAQRLRRMRGEVSDEEDDGTKDGRAPQADDLGDDFLSDDAAGFGFGKGLDGSDSESELEAEEIEASEVEGSDEEEADNVDGDDFKSSDDGQPFPMAQAILVKSPTKKSQSDNSEPNTGLAFTYDCPSSYKELQSIVGEHNLENQIMIIERILTLHHPSLHKDNKGKLMKFGPLLLEHVLNLADESKQLNNESFNKLIQKIHDLAKSYPESMAEAFREQLTIVRRRLQAAIVADSGQPTDYPLPSDMLLFAVIGVIFSTSDHFHLVVTPAMLLMGQHLAQFAVKTAGDLAAGSLLTRLFTKYQSLSKRYVPEAINHINLSILSYVKQSAIPEGFPLSQNVTKVVIEGNNNSILVRNLQLTDVMCDTPLTSLSTPAERQLALSILKSDLSSLKTFLSLWKGKDAYKEIFEPSLDLIEILETELGKSSKRAATLAPISQAIKETGDLLRKLIKLQTANRRPLALQHHKPIPIPTYAPKFEANYSVDKKSYDPNVQRQEISKLKAQVKKERKGALRELRKDNAFIAREKLAAKKKKDKEYHEMLAKLERSVASQG</sequence>
<feature type="coiled-coil region" evidence="7">
    <location>
        <begin position="213"/>
        <end position="251"/>
    </location>
</feature>
<feature type="compositionally biased region" description="Basic and acidic residues" evidence="8">
    <location>
        <begin position="182"/>
        <end position="212"/>
    </location>
</feature>
<evidence type="ECO:0000256" key="5">
    <source>
        <dbReference type="ARBA" id="ARBA00023242"/>
    </source>
</evidence>
<evidence type="ECO:0000313" key="10">
    <source>
        <dbReference type="Proteomes" id="UP001217417"/>
    </source>
</evidence>
<feature type="region of interest" description="Disordered" evidence="8">
    <location>
        <begin position="163"/>
        <end position="212"/>
    </location>
</feature>
<dbReference type="GeneID" id="80880741"/>
<reference evidence="9" key="1">
    <citation type="submission" date="2023-03" db="EMBL/GenBank/DDBJ databases">
        <title>Near-Complete genome sequence of Lipomyces tetrasporous NRRL Y-64009, an oleaginous yeast capable of growing on lignocellulosic hydrolysates.</title>
        <authorList>
            <consortium name="Lawrence Berkeley National Laboratory"/>
            <person name="Jagtap S.S."/>
            <person name="Liu J.-J."/>
            <person name="Walukiewicz H.E."/>
            <person name="Pangilinan J."/>
            <person name="Lipzen A."/>
            <person name="Ahrendt S."/>
            <person name="Koriabine M."/>
            <person name="Cobaugh K."/>
            <person name="Salamov A."/>
            <person name="Yoshinaga Y."/>
            <person name="Ng V."/>
            <person name="Daum C."/>
            <person name="Grigoriev I.V."/>
            <person name="Slininger P.J."/>
            <person name="Dien B.S."/>
            <person name="Jin Y.-S."/>
            <person name="Rao C.V."/>
        </authorList>
    </citation>
    <scope>NUCLEOTIDE SEQUENCE</scope>
    <source>
        <strain evidence="9">NRRL Y-64009</strain>
    </source>
</reference>
<dbReference type="InterPro" id="IPR007276">
    <property type="entry name" value="Nop14"/>
</dbReference>
<gene>
    <name evidence="9" type="ORF">POJ06DRAFT_218674</name>
</gene>
<dbReference type="Proteomes" id="UP001217417">
    <property type="component" value="Unassembled WGS sequence"/>
</dbReference>
<keyword evidence="7" id="KW-0175">Coiled coil</keyword>
<dbReference type="GO" id="GO:0030490">
    <property type="term" value="P:maturation of SSU-rRNA"/>
    <property type="evidence" value="ECO:0007669"/>
    <property type="project" value="TreeGrafter"/>
</dbReference>
<dbReference type="Pfam" id="PF04147">
    <property type="entry name" value="Nop14"/>
    <property type="match status" value="1"/>
</dbReference>
<evidence type="ECO:0000256" key="1">
    <source>
        <dbReference type="ARBA" id="ARBA00004604"/>
    </source>
</evidence>
<keyword evidence="3" id="KW-0690">Ribosome biogenesis</keyword>
<evidence type="ECO:0000256" key="6">
    <source>
        <dbReference type="ARBA" id="ARBA00024695"/>
    </source>
</evidence>
<feature type="compositionally biased region" description="Acidic residues" evidence="8">
    <location>
        <begin position="364"/>
        <end position="393"/>
    </location>
</feature>
<comment type="similarity">
    <text evidence="2">Belongs to the NOP14 family.</text>
</comment>
<evidence type="ECO:0000256" key="7">
    <source>
        <dbReference type="SAM" id="Coils"/>
    </source>
</evidence>
<name>A0AAD7VV59_9ASCO</name>